<evidence type="ECO:0000256" key="1">
    <source>
        <dbReference type="ARBA" id="ARBA00093770"/>
    </source>
</evidence>
<dbReference type="Proteomes" id="UP000631535">
    <property type="component" value="Unassembled WGS sequence"/>
</dbReference>
<gene>
    <name evidence="3" type="ORF">GCM10012287_45020</name>
</gene>
<protein>
    <recommendedName>
        <fullName evidence="5">DUF3109 family protein</fullName>
    </recommendedName>
</protein>
<feature type="compositionally biased region" description="Acidic residues" evidence="2">
    <location>
        <begin position="205"/>
        <end position="236"/>
    </location>
</feature>
<dbReference type="Pfam" id="PF11307">
    <property type="entry name" value="DUF3109"/>
    <property type="match status" value="2"/>
</dbReference>
<evidence type="ECO:0000313" key="3">
    <source>
        <dbReference type="EMBL" id="GGO54940.1"/>
    </source>
</evidence>
<feature type="region of interest" description="Disordered" evidence="2">
    <location>
        <begin position="175"/>
        <end position="244"/>
    </location>
</feature>
<feature type="compositionally biased region" description="Basic and acidic residues" evidence="2">
    <location>
        <begin position="27"/>
        <end position="37"/>
    </location>
</feature>
<feature type="compositionally biased region" description="Low complexity" evidence="2">
    <location>
        <begin position="194"/>
        <end position="204"/>
    </location>
</feature>
<feature type="compositionally biased region" description="Acidic residues" evidence="2">
    <location>
        <begin position="175"/>
        <end position="193"/>
    </location>
</feature>
<comment type="caution">
    <text evidence="3">The sequence shown here is derived from an EMBL/GenBank/DDBJ whole genome shotgun (WGS) entry which is preliminary data.</text>
</comment>
<evidence type="ECO:0000313" key="4">
    <source>
        <dbReference type="Proteomes" id="UP000631535"/>
    </source>
</evidence>
<name>A0ABQ2MMC8_9ACTN</name>
<dbReference type="InterPro" id="IPR021458">
    <property type="entry name" value="Rv0495c"/>
</dbReference>
<dbReference type="EMBL" id="BMMP01000016">
    <property type="protein sequence ID" value="GGO54940.1"/>
    <property type="molecule type" value="Genomic_DNA"/>
</dbReference>
<proteinExistence type="inferred from homology"/>
<accession>A0ABQ2MMC8</accession>
<sequence>MQSTLAVSAESAVTLGHVGKTKAAKLQKQDEADDMGHEVQAPSPAPSAAEAADHRAPVPEGAASPGAGQHPAGPRAEEVSLDFPRAWVEFPDPADAEQVFRCDLTWLTSRWNCVFGQGCQGIRPGRATDGCCTLGAHFSDEDDEKRVASHVARLTPETWQYHDVGMATGWVQEAADAEDDDDGVEDAAGEADVDVNGGEVVGYEGESEQSDGGADEVDDDFEEDVDEDGDEEEDEGPERQTRRIDGACIFHNRPGFAGGQGCALHMLALREGREPLETKPDVCWQLPIRRTFEWVERPDGEQVLVVSIGEYDRRGWGSGGHDLHWWCTSAPSAHGAGKPVYESYKPELTELMGEQGYERLAELCEQRIATAAAPSGFRALPLLAPHPADPATPN</sequence>
<comment type="similarity">
    <text evidence="1">Belongs to the Rv0495c family.</text>
</comment>
<evidence type="ECO:0000256" key="2">
    <source>
        <dbReference type="SAM" id="MobiDB-lite"/>
    </source>
</evidence>
<keyword evidence="4" id="KW-1185">Reference proteome</keyword>
<organism evidence="3 4">
    <name type="scientific">Streptomyces daqingensis</name>
    <dbReference type="NCBI Taxonomy" id="1472640"/>
    <lineage>
        <taxon>Bacteria</taxon>
        <taxon>Bacillati</taxon>
        <taxon>Actinomycetota</taxon>
        <taxon>Actinomycetes</taxon>
        <taxon>Kitasatosporales</taxon>
        <taxon>Streptomycetaceae</taxon>
        <taxon>Streptomyces</taxon>
    </lineage>
</organism>
<reference evidence="4" key="1">
    <citation type="journal article" date="2019" name="Int. J. Syst. Evol. Microbiol.">
        <title>The Global Catalogue of Microorganisms (GCM) 10K type strain sequencing project: providing services to taxonomists for standard genome sequencing and annotation.</title>
        <authorList>
            <consortium name="The Broad Institute Genomics Platform"/>
            <consortium name="The Broad Institute Genome Sequencing Center for Infectious Disease"/>
            <person name="Wu L."/>
            <person name="Ma J."/>
        </authorList>
    </citation>
    <scope>NUCLEOTIDE SEQUENCE [LARGE SCALE GENOMIC DNA]</scope>
    <source>
        <strain evidence="4">CGMCC 4.7178</strain>
    </source>
</reference>
<feature type="region of interest" description="Disordered" evidence="2">
    <location>
        <begin position="1"/>
        <end position="77"/>
    </location>
</feature>
<evidence type="ECO:0008006" key="5">
    <source>
        <dbReference type="Google" id="ProtNLM"/>
    </source>
</evidence>